<accession>A0A645G396</accession>
<dbReference type="EMBL" id="VSSQ01065984">
    <property type="protein sequence ID" value="MPN18614.1"/>
    <property type="molecule type" value="Genomic_DNA"/>
</dbReference>
<keyword evidence="1" id="KW-0812">Transmembrane</keyword>
<feature type="transmembrane region" description="Helical" evidence="1">
    <location>
        <begin position="64"/>
        <end position="83"/>
    </location>
</feature>
<comment type="caution">
    <text evidence="2">The sequence shown here is derived from an EMBL/GenBank/DDBJ whole genome shotgun (WGS) entry which is preliminary data.</text>
</comment>
<evidence type="ECO:0000313" key="2">
    <source>
        <dbReference type="EMBL" id="MPN18614.1"/>
    </source>
</evidence>
<sequence>MLYGFITLVERYPQAWNTGVTVTEENHARVYRILKNMIAVIKMLMLAVFASITVLSSLALRLPIWYLGVFLLAVFGSIAFFLVQLRKTTRSEKPEAQA</sequence>
<proteinExistence type="predicted"/>
<keyword evidence="1" id="KW-0472">Membrane</keyword>
<gene>
    <name evidence="2" type="ORF">SDC9_165975</name>
</gene>
<dbReference type="AlphaFoldDB" id="A0A645G396"/>
<feature type="transmembrane region" description="Helical" evidence="1">
    <location>
        <begin position="39"/>
        <end position="58"/>
    </location>
</feature>
<organism evidence="2">
    <name type="scientific">bioreactor metagenome</name>
    <dbReference type="NCBI Taxonomy" id="1076179"/>
    <lineage>
        <taxon>unclassified sequences</taxon>
        <taxon>metagenomes</taxon>
        <taxon>ecological metagenomes</taxon>
    </lineage>
</organism>
<evidence type="ECO:0000256" key="1">
    <source>
        <dbReference type="SAM" id="Phobius"/>
    </source>
</evidence>
<name>A0A645G396_9ZZZZ</name>
<protein>
    <submittedName>
        <fullName evidence="2">Uncharacterized protein</fullName>
    </submittedName>
</protein>
<keyword evidence="1" id="KW-1133">Transmembrane helix</keyword>
<reference evidence="2" key="1">
    <citation type="submission" date="2019-08" db="EMBL/GenBank/DDBJ databases">
        <authorList>
            <person name="Kucharzyk K."/>
            <person name="Murdoch R.W."/>
            <person name="Higgins S."/>
            <person name="Loffler F."/>
        </authorList>
    </citation>
    <scope>NUCLEOTIDE SEQUENCE</scope>
</reference>